<keyword evidence="1 9" id="KW-0723">Serine/threonine-protein kinase</keyword>
<dbReference type="SUPFAM" id="SSF56112">
    <property type="entry name" value="Protein kinase-like (PK-like)"/>
    <property type="match status" value="1"/>
</dbReference>
<name>A0A3S3PIJ5_9ACAR</name>
<evidence type="ECO:0000256" key="6">
    <source>
        <dbReference type="SAM" id="MobiDB-lite"/>
    </source>
</evidence>
<dbReference type="InterPro" id="IPR011009">
    <property type="entry name" value="Kinase-like_dom_sf"/>
</dbReference>
<feature type="domain" description="Protein kinase" evidence="7">
    <location>
        <begin position="104"/>
        <end position="363"/>
    </location>
</feature>
<dbReference type="Pfam" id="PF00069">
    <property type="entry name" value="Pkinase"/>
    <property type="match status" value="1"/>
</dbReference>
<dbReference type="GO" id="GO:0004674">
    <property type="term" value="F:protein serine/threonine kinase activity"/>
    <property type="evidence" value="ECO:0007669"/>
    <property type="project" value="UniProtKB-KW"/>
</dbReference>
<evidence type="ECO:0000259" key="7">
    <source>
        <dbReference type="PROSITE" id="PS50011"/>
    </source>
</evidence>
<evidence type="ECO:0000256" key="2">
    <source>
        <dbReference type="ARBA" id="ARBA00022679"/>
    </source>
</evidence>
<dbReference type="EMBL" id="NCKU01000338">
    <property type="protein sequence ID" value="RWS15933.1"/>
    <property type="molecule type" value="Genomic_DNA"/>
</dbReference>
<feature type="compositionally biased region" description="Basic and acidic residues" evidence="6">
    <location>
        <begin position="44"/>
        <end position="70"/>
    </location>
</feature>
<dbReference type="GO" id="GO:0005634">
    <property type="term" value="C:nucleus"/>
    <property type="evidence" value="ECO:0007669"/>
    <property type="project" value="TreeGrafter"/>
</dbReference>
<organism evidence="9 10">
    <name type="scientific">Dinothrombium tinctorium</name>
    <dbReference type="NCBI Taxonomy" id="1965070"/>
    <lineage>
        <taxon>Eukaryota</taxon>
        <taxon>Metazoa</taxon>
        <taxon>Ecdysozoa</taxon>
        <taxon>Arthropoda</taxon>
        <taxon>Chelicerata</taxon>
        <taxon>Arachnida</taxon>
        <taxon>Acari</taxon>
        <taxon>Acariformes</taxon>
        <taxon>Trombidiformes</taxon>
        <taxon>Prostigmata</taxon>
        <taxon>Anystina</taxon>
        <taxon>Parasitengona</taxon>
        <taxon>Trombidioidea</taxon>
        <taxon>Trombidiidae</taxon>
        <taxon>Dinothrombium</taxon>
    </lineage>
</organism>
<dbReference type="AlphaFoldDB" id="A0A3S3PIJ5"/>
<dbReference type="OrthoDB" id="6489611at2759"/>
<accession>A0A3S3PIJ5</accession>
<evidence type="ECO:0000313" key="9">
    <source>
        <dbReference type="EMBL" id="RWS15934.1"/>
    </source>
</evidence>
<evidence type="ECO:0000256" key="4">
    <source>
        <dbReference type="ARBA" id="ARBA00022777"/>
    </source>
</evidence>
<keyword evidence="5" id="KW-0067">ATP-binding</keyword>
<dbReference type="Gene3D" id="1.10.510.10">
    <property type="entry name" value="Transferase(Phosphotransferase) domain 1"/>
    <property type="match status" value="1"/>
</dbReference>
<dbReference type="SMART" id="SM00220">
    <property type="entry name" value="S_TKc"/>
    <property type="match status" value="1"/>
</dbReference>
<evidence type="ECO:0000313" key="8">
    <source>
        <dbReference type="EMBL" id="RWS15933.1"/>
    </source>
</evidence>
<dbReference type="InterPro" id="IPR000719">
    <property type="entry name" value="Prot_kinase_dom"/>
</dbReference>
<dbReference type="PROSITE" id="PS50011">
    <property type="entry name" value="PROTEIN_KINASE_DOM"/>
    <property type="match status" value="1"/>
</dbReference>
<dbReference type="PANTHER" id="PTHR24345">
    <property type="entry name" value="SERINE/THREONINE-PROTEIN KINASE PLK"/>
    <property type="match status" value="1"/>
</dbReference>
<dbReference type="CDD" id="cd00180">
    <property type="entry name" value="PKc"/>
    <property type="match status" value="1"/>
</dbReference>
<reference evidence="9" key="2">
    <citation type="submission" date="2018-11" db="EMBL/GenBank/DDBJ databases">
        <title>Trombidioid mite genomics.</title>
        <authorList>
            <person name="Dong X."/>
        </authorList>
    </citation>
    <scope>NUCLEOTIDE SEQUENCE</scope>
    <source>
        <strain evidence="9">UoL-WK</strain>
    </source>
</reference>
<dbReference type="Gene3D" id="3.30.200.20">
    <property type="entry name" value="Phosphorylase Kinase, domain 1"/>
    <property type="match status" value="1"/>
</dbReference>
<proteinExistence type="predicted"/>
<dbReference type="Proteomes" id="UP000285301">
    <property type="component" value="Unassembled WGS sequence"/>
</dbReference>
<dbReference type="GO" id="GO:0005524">
    <property type="term" value="F:ATP binding"/>
    <property type="evidence" value="ECO:0007669"/>
    <property type="project" value="UniProtKB-KW"/>
</dbReference>
<keyword evidence="2" id="KW-0808">Transferase</keyword>
<evidence type="ECO:0000256" key="3">
    <source>
        <dbReference type="ARBA" id="ARBA00022741"/>
    </source>
</evidence>
<evidence type="ECO:0000313" key="10">
    <source>
        <dbReference type="Proteomes" id="UP000285301"/>
    </source>
</evidence>
<protein>
    <submittedName>
        <fullName evidence="9">Serine/threonine protein kinase-like protein</fullName>
    </submittedName>
</protein>
<keyword evidence="10" id="KW-1185">Reference proteome</keyword>
<evidence type="ECO:0000256" key="1">
    <source>
        <dbReference type="ARBA" id="ARBA00022527"/>
    </source>
</evidence>
<dbReference type="STRING" id="1965070.A0A3S3PIJ5"/>
<keyword evidence="4 9" id="KW-0418">Kinase</keyword>
<reference evidence="9 10" key="1">
    <citation type="journal article" date="2018" name="Gigascience">
        <title>Genomes of trombidid mites reveal novel predicted allergens and laterally-transferred genes associated with secondary metabolism.</title>
        <authorList>
            <person name="Dong X."/>
            <person name="Chaisiri K."/>
            <person name="Xia D."/>
            <person name="Armstrong S.D."/>
            <person name="Fang Y."/>
            <person name="Donnelly M.J."/>
            <person name="Kadowaki T."/>
            <person name="McGarry J.W."/>
            <person name="Darby A.C."/>
            <person name="Makepeace B.L."/>
        </authorList>
    </citation>
    <scope>NUCLEOTIDE SEQUENCE [LARGE SCALE GENOMIC DNA]</scope>
    <source>
        <strain evidence="9">UoL-WK</strain>
    </source>
</reference>
<dbReference type="EMBL" id="NCKU01000337">
    <property type="protein sequence ID" value="RWS15934.1"/>
    <property type="molecule type" value="Genomic_DNA"/>
</dbReference>
<gene>
    <name evidence="9" type="ORF">B4U79_17199</name>
    <name evidence="8" type="ORF">B4U79_17200</name>
</gene>
<evidence type="ECO:0000256" key="5">
    <source>
        <dbReference type="ARBA" id="ARBA00022840"/>
    </source>
</evidence>
<sequence>MFAQLRQEEERLAQEWKKKEEQRKAQKQKEMNEWVMRELEKIENEEREAELRDKKAREEEENERQQKDESEWQSSLASAALSIAELNVPIIVNEDSLQREGYAINRAIIVANGHISKIYGAKNAAQKEILCKVITLSDVKSKKVDRIREAGRILAYLRSNNHQNVLTVWAVFESKEHKFYTFMETLQGSLKNNKESKQPEAVVKKWAKNIVDGLYFLHSKAIAHRHITPDNLLVDDEDNIKIGGFSSACVYFDPISRTVVKLSPAGDYHHHYSPERITRDYNPAVADIFNLGIIIIYMLTKKWPFELGGPDASDYPVFIQWKLCLAVEKVEISEELTDLLQNVLKADPEKRVNIKNVVSHKWLAS</sequence>
<keyword evidence="3" id="KW-0547">Nucleotide-binding</keyword>
<feature type="region of interest" description="Disordered" evidence="6">
    <location>
        <begin position="44"/>
        <end position="71"/>
    </location>
</feature>
<dbReference type="PANTHER" id="PTHR24345:SF91">
    <property type="entry name" value="SERINE_THREONINE-PROTEIN KINASE PLK4"/>
    <property type="match status" value="1"/>
</dbReference>
<comment type="caution">
    <text evidence="9">The sequence shown here is derived from an EMBL/GenBank/DDBJ whole genome shotgun (WGS) entry which is preliminary data.</text>
</comment>